<dbReference type="GO" id="GO:0016301">
    <property type="term" value="F:kinase activity"/>
    <property type="evidence" value="ECO:0007669"/>
    <property type="project" value="UniProtKB-KW"/>
</dbReference>
<evidence type="ECO:0000313" key="4">
    <source>
        <dbReference type="EMBL" id="WOL01157.1"/>
    </source>
</evidence>
<dbReference type="Pfam" id="PF13947">
    <property type="entry name" value="GUB_WAK_bind"/>
    <property type="match status" value="1"/>
</dbReference>
<feature type="domain" description="Wall-associated receptor kinase galacturonan-binding" evidence="3">
    <location>
        <begin position="4"/>
        <end position="56"/>
    </location>
</feature>
<evidence type="ECO:0000256" key="2">
    <source>
        <dbReference type="ARBA" id="ARBA00022729"/>
    </source>
</evidence>
<reference evidence="4 5" key="1">
    <citation type="submission" date="2023-10" db="EMBL/GenBank/DDBJ databases">
        <title>Chromosome-scale genome assembly provides insights into flower coloration mechanisms of Canna indica.</title>
        <authorList>
            <person name="Li C."/>
        </authorList>
    </citation>
    <scope>NUCLEOTIDE SEQUENCE [LARGE SCALE GENOMIC DNA]</scope>
    <source>
        <tissue evidence="4">Flower</tissue>
    </source>
</reference>
<proteinExistence type="predicted"/>
<dbReference type="InterPro" id="IPR025287">
    <property type="entry name" value="WAK_GUB"/>
</dbReference>
<protein>
    <submittedName>
        <fullName evidence="4">LEAF RUST 10 DISEASE-RESISTANCE LOCUS RECEPTOR-LIKE PROTEIN KINASE-like</fullName>
    </submittedName>
</protein>
<keyword evidence="4" id="KW-0675">Receptor</keyword>
<accession>A0AAQ3K6H8</accession>
<dbReference type="AlphaFoldDB" id="A0AAQ3K6H8"/>
<gene>
    <name evidence="4" type="ORF">Cni_G09871</name>
</gene>
<organism evidence="4 5">
    <name type="scientific">Canna indica</name>
    <name type="common">Indian-shot</name>
    <dbReference type="NCBI Taxonomy" id="4628"/>
    <lineage>
        <taxon>Eukaryota</taxon>
        <taxon>Viridiplantae</taxon>
        <taxon>Streptophyta</taxon>
        <taxon>Embryophyta</taxon>
        <taxon>Tracheophyta</taxon>
        <taxon>Spermatophyta</taxon>
        <taxon>Magnoliopsida</taxon>
        <taxon>Liliopsida</taxon>
        <taxon>Zingiberales</taxon>
        <taxon>Cannaceae</taxon>
        <taxon>Canna</taxon>
    </lineage>
</organism>
<comment type="subcellular location">
    <subcellularLocation>
        <location evidence="1">Membrane</location>
        <topology evidence="1">Single-pass membrane protein</topology>
    </subcellularLocation>
</comment>
<keyword evidence="5" id="KW-1185">Reference proteome</keyword>
<dbReference type="GO" id="GO:0016020">
    <property type="term" value="C:membrane"/>
    <property type="evidence" value="ECO:0007669"/>
    <property type="project" value="UniProtKB-SubCell"/>
</dbReference>
<keyword evidence="2" id="KW-0732">Signal</keyword>
<evidence type="ECO:0000313" key="5">
    <source>
        <dbReference type="Proteomes" id="UP001327560"/>
    </source>
</evidence>
<keyword evidence="4" id="KW-0418">Kinase</keyword>
<sequence length="153" mass="17206">MEGCEPMSCGNVTNISYHSWLVDEQPPYCGHPLFELRCTEDKPVLLHLFHKEYLVTRKALNLNSWSIGESSLKAVTSMNLLSMAVKMPPSWIEVVTVAMVVSIRRHLTGVLEGKKPKSFVVTVVVTSMGYPWTRVEKRKSFLATVAGLRMEVP</sequence>
<keyword evidence="4" id="KW-0808">Transferase</keyword>
<name>A0AAQ3K6H8_9LILI</name>
<dbReference type="EMBL" id="CP136892">
    <property type="protein sequence ID" value="WOL01157.1"/>
    <property type="molecule type" value="Genomic_DNA"/>
</dbReference>
<dbReference type="Proteomes" id="UP001327560">
    <property type="component" value="Chromosome 3"/>
</dbReference>
<evidence type="ECO:0000256" key="1">
    <source>
        <dbReference type="ARBA" id="ARBA00004167"/>
    </source>
</evidence>
<evidence type="ECO:0000259" key="3">
    <source>
        <dbReference type="Pfam" id="PF13947"/>
    </source>
</evidence>
<dbReference type="GO" id="GO:0030247">
    <property type="term" value="F:polysaccharide binding"/>
    <property type="evidence" value="ECO:0007669"/>
    <property type="project" value="InterPro"/>
</dbReference>